<evidence type="ECO:0000313" key="3">
    <source>
        <dbReference type="Proteomes" id="UP000192596"/>
    </source>
</evidence>
<evidence type="ECO:0000256" key="1">
    <source>
        <dbReference type="SAM" id="MobiDB-lite"/>
    </source>
</evidence>
<organism evidence="2 3">
    <name type="scientific">Cryoendolithus antarcticus</name>
    <dbReference type="NCBI Taxonomy" id="1507870"/>
    <lineage>
        <taxon>Eukaryota</taxon>
        <taxon>Fungi</taxon>
        <taxon>Dikarya</taxon>
        <taxon>Ascomycota</taxon>
        <taxon>Pezizomycotina</taxon>
        <taxon>Dothideomycetes</taxon>
        <taxon>Dothideomycetidae</taxon>
        <taxon>Cladosporiales</taxon>
        <taxon>Cladosporiaceae</taxon>
        <taxon>Cryoendolithus</taxon>
    </lineage>
</organism>
<sequence>MNAIVNIGTLIPFAISLSDGIKAAQNEFASIYVEIGAGIGANGDPGTFGGHVPAVALWNAQDGLHNIALSMHMTDFNGDTGLTGEFNDNRDLLRNSKARSMQWRELPANPGQDSVPPMFIPPLE</sequence>
<reference evidence="3" key="1">
    <citation type="submission" date="2017-03" db="EMBL/GenBank/DDBJ databases">
        <title>Genomes of endolithic fungi from Antarctica.</title>
        <authorList>
            <person name="Coleine C."/>
            <person name="Masonjones S."/>
            <person name="Stajich J.E."/>
        </authorList>
    </citation>
    <scope>NUCLEOTIDE SEQUENCE [LARGE SCALE GENOMIC DNA]</scope>
    <source>
        <strain evidence="3">CCFEE 5527</strain>
    </source>
</reference>
<comment type="caution">
    <text evidence="2">The sequence shown here is derived from an EMBL/GenBank/DDBJ whole genome shotgun (WGS) entry which is preliminary data.</text>
</comment>
<feature type="region of interest" description="Disordered" evidence="1">
    <location>
        <begin position="101"/>
        <end position="124"/>
    </location>
</feature>
<evidence type="ECO:0000313" key="2">
    <source>
        <dbReference type="EMBL" id="OQN97041.1"/>
    </source>
</evidence>
<accession>A0A1V8SDX3</accession>
<dbReference type="Proteomes" id="UP000192596">
    <property type="component" value="Unassembled WGS sequence"/>
</dbReference>
<name>A0A1V8SDX3_9PEZI</name>
<proteinExistence type="predicted"/>
<protein>
    <submittedName>
        <fullName evidence="2">Uncharacterized protein</fullName>
    </submittedName>
</protein>
<dbReference type="OrthoDB" id="5365129at2759"/>
<gene>
    <name evidence="2" type="ORF">B0A48_16845</name>
</gene>
<keyword evidence="3" id="KW-1185">Reference proteome</keyword>
<dbReference type="AlphaFoldDB" id="A0A1V8SDX3"/>
<dbReference type="InParanoid" id="A0A1V8SDX3"/>
<dbReference type="EMBL" id="NAJO01000058">
    <property type="protein sequence ID" value="OQN97041.1"/>
    <property type="molecule type" value="Genomic_DNA"/>
</dbReference>